<feature type="region of interest" description="Disordered" evidence="3">
    <location>
        <begin position="339"/>
        <end position="463"/>
    </location>
</feature>
<feature type="region of interest" description="Disordered" evidence="3">
    <location>
        <begin position="716"/>
        <end position="814"/>
    </location>
</feature>
<sequence length="1068" mass="116920">MFNPGVSGNARVNGHMPGLSGGQDLRGDQRKRKGKIVVGPGLGQLGNSAVTSHRAAESPRTNSCNGTLKFADRLKGLRGLLLSNGDAPYHNRTDHSDLSDLEDPYAFNEPEPVRRYANPNLSTKPVSKQPTKSLTKSKSDRGNNTSTEPTGLNMTRLYPAFFEPNSSQSSSLSSNPNNSGKTTLASLLESSASDLPSKRNDMERSFSSFSVKDLNCFPNLTSPPPPEQPSSSVVSNTKVSPVKHGVPTTPQRESNKLAALFSPTYLNSIRNDKAKIRRISTPKSQTRDKVSPRVPPCDKRVKEVTIKSTTPSVEPKKPEDPTKNTLNRLQDKIARKMVVGKHQRKMASKSGGEIPQRRHSVNDVPARKERSLLEEQLLGHKPCKSTKRDDEGDAGVGITTSLTAPPAATTRVPGVNGSLTYGIAKSNPTPQRSNTNLARKEKPHATYSGQKSSRTQSSTSSASYVPVKSNSLLRQAVNGGVAPVPRVLVKAEGFKSNKRQRTKLDLACDSLKHESLQRLHASKETKYDVFTRTNVVETDSDNSDLDEGLVYQKHWFSGWMEAGSGLASEERREGRLNQIRAEFRRKLGQVWGTRRDPGASALPKCVIDAAFTQPSQTALLLSPNQRWHRTGRSKLSMLVPKQCVFGKQGEGEACTSPALPCAHHCVRHITYNVEQLLFEHCTAKFSDNTQCCVPVFDSSHELPLCSEHARKLDDYNRLSQVLKPKRVRKKSKPSAMTRSTKRNKKKKQKPSHSSQTSPLPPPSPIAAENLPPVQAQARIQRSQSLPVDSFSRRDSEDCADSNLGVETPASPTDDSEIYVTDEAFVRLDDTQLNVQEHNGVTNTITDVGDVDVEEEEALEFAAELPELGDAGDLGQQDAALDAALEEHDLTKMLNEMPAIAFTDLFGEDKDEEPTREETEELERALAAVTKDVNSLGSQILLDYKAQDLLQTNPAQTQAQVFLEVDKLSPSQGLLDIDKLQTQIFDEKNTQGLLDNFLDDQTLVQTLSAQLPSDLPATSSGLVYYQNGFPLNGVGVDKNICVANSSTASMYQTPGMVGIPLPPQTDLHS</sequence>
<comment type="caution">
    <text evidence="5">The sequence shown here is derived from an EMBL/GenBank/DDBJ whole genome shotgun (WGS) entry which is preliminary data.</text>
</comment>
<dbReference type="EMBL" id="JAPTSV010000007">
    <property type="protein sequence ID" value="KAJ1525960.1"/>
    <property type="molecule type" value="Genomic_DNA"/>
</dbReference>
<evidence type="ECO:0000313" key="6">
    <source>
        <dbReference type="Proteomes" id="UP001075354"/>
    </source>
</evidence>
<dbReference type="GO" id="GO:0005634">
    <property type="term" value="C:nucleus"/>
    <property type="evidence" value="ECO:0007669"/>
    <property type="project" value="UniProtKB-SubCell"/>
</dbReference>
<keyword evidence="6" id="KW-1185">Reference proteome</keyword>
<dbReference type="AlphaFoldDB" id="A0AAV7XR74"/>
<dbReference type="Pfam" id="PF13891">
    <property type="entry name" value="zf-C3HC3H_KANSL2"/>
    <property type="match status" value="1"/>
</dbReference>
<evidence type="ECO:0000259" key="4">
    <source>
        <dbReference type="Pfam" id="PF13891"/>
    </source>
</evidence>
<reference evidence="5" key="1">
    <citation type="submission" date="2022-12" db="EMBL/GenBank/DDBJ databases">
        <title>Chromosome-level genome assembly of the bean flower thrips Megalurothrips usitatus.</title>
        <authorList>
            <person name="Ma L."/>
            <person name="Liu Q."/>
            <person name="Li H."/>
            <person name="Cai W."/>
        </authorList>
    </citation>
    <scope>NUCLEOTIDE SEQUENCE</scope>
    <source>
        <strain evidence="5">Cailab_2022a</strain>
    </source>
</reference>
<evidence type="ECO:0000313" key="5">
    <source>
        <dbReference type="EMBL" id="KAJ1525960.1"/>
    </source>
</evidence>
<feature type="region of interest" description="Disordered" evidence="3">
    <location>
        <begin position="1"/>
        <end position="67"/>
    </location>
</feature>
<evidence type="ECO:0000256" key="3">
    <source>
        <dbReference type="SAM" id="MobiDB-lite"/>
    </source>
</evidence>
<organism evidence="5 6">
    <name type="scientific">Megalurothrips usitatus</name>
    <name type="common">bean blossom thrips</name>
    <dbReference type="NCBI Taxonomy" id="439358"/>
    <lineage>
        <taxon>Eukaryota</taxon>
        <taxon>Metazoa</taxon>
        <taxon>Ecdysozoa</taxon>
        <taxon>Arthropoda</taxon>
        <taxon>Hexapoda</taxon>
        <taxon>Insecta</taxon>
        <taxon>Pterygota</taxon>
        <taxon>Neoptera</taxon>
        <taxon>Paraneoptera</taxon>
        <taxon>Thysanoptera</taxon>
        <taxon>Terebrantia</taxon>
        <taxon>Thripoidea</taxon>
        <taxon>Thripidae</taxon>
        <taxon>Megalurothrips</taxon>
    </lineage>
</organism>
<feature type="domain" description="KANL2-like probable zinc-finger" evidence="4">
    <location>
        <begin position="651"/>
        <end position="709"/>
    </location>
</feature>
<name>A0AAV7XR74_9NEOP</name>
<protein>
    <recommendedName>
        <fullName evidence="4">KANL2-like probable zinc-finger domain-containing protein</fullName>
    </recommendedName>
</protein>
<dbReference type="PANTHER" id="PTHR16198">
    <property type="match status" value="1"/>
</dbReference>
<feature type="region of interest" description="Disordered" evidence="3">
    <location>
        <begin position="84"/>
        <end position="183"/>
    </location>
</feature>
<accession>A0AAV7XR74</accession>
<dbReference type="InterPro" id="IPR025927">
    <property type="entry name" value="Znf_KANL2-like"/>
</dbReference>
<feature type="compositionally biased region" description="Basic residues" evidence="3">
    <location>
        <begin position="723"/>
        <end position="732"/>
    </location>
</feature>
<feature type="compositionally biased region" description="Low complexity" evidence="3">
    <location>
        <begin position="447"/>
        <end position="463"/>
    </location>
</feature>
<feature type="compositionally biased region" description="Low complexity" evidence="3">
    <location>
        <begin position="165"/>
        <end position="183"/>
    </location>
</feature>
<feature type="compositionally biased region" description="Basic residues" evidence="3">
    <location>
        <begin position="739"/>
        <end position="750"/>
    </location>
</feature>
<gene>
    <name evidence="5" type="ORF">ONE63_009145</name>
</gene>
<comment type="subcellular location">
    <subcellularLocation>
        <location evidence="1">Nucleus</location>
    </subcellularLocation>
</comment>
<dbReference type="PANTHER" id="PTHR16198:SF2">
    <property type="entry name" value="INO80 COMPLEX SUBUNIT D"/>
    <property type="match status" value="1"/>
</dbReference>
<dbReference type="Proteomes" id="UP001075354">
    <property type="component" value="Chromosome 7"/>
</dbReference>
<feature type="compositionally biased region" description="Basic and acidic residues" evidence="3">
    <location>
        <begin position="89"/>
        <end position="98"/>
    </location>
</feature>
<feature type="compositionally biased region" description="Polar residues" evidence="3">
    <location>
        <begin position="426"/>
        <end position="437"/>
    </location>
</feature>
<evidence type="ECO:0000256" key="1">
    <source>
        <dbReference type="ARBA" id="ARBA00004123"/>
    </source>
</evidence>
<feature type="compositionally biased region" description="Polar residues" evidence="3">
    <location>
        <begin position="119"/>
        <end position="153"/>
    </location>
</feature>
<proteinExistence type="predicted"/>
<feature type="compositionally biased region" description="Polar residues" evidence="3">
    <location>
        <begin position="777"/>
        <end position="786"/>
    </location>
</feature>
<evidence type="ECO:0000256" key="2">
    <source>
        <dbReference type="ARBA" id="ARBA00023242"/>
    </source>
</evidence>
<keyword evidence="2" id="KW-0539">Nucleus</keyword>
<feature type="region of interest" description="Disordered" evidence="3">
    <location>
        <begin position="217"/>
        <end position="250"/>
    </location>
</feature>